<dbReference type="AlphaFoldDB" id="A0AAE0LQE0"/>
<keyword evidence="3" id="KW-1185">Reference proteome</keyword>
<feature type="region of interest" description="Disordered" evidence="1">
    <location>
        <begin position="304"/>
        <end position="349"/>
    </location>
</feature>
<name>A0AAE0LQE0_9PEZI</name>
<dbReference type="Proteomes" id="UP001278766">
    <property type="component" value="Unassembled WGS sequence"/>
</dbReference>
<comment type="caution">
    <text evidence="2">The sequence shown here is derived from an EMBL/GenBank/DDBJ whole genome shotgun (WGS) entry which is preliminary data.</text>
</comment>
<dbReference type="RefSeq" id="XP_062656949.1">
    <property type="nucleotide sequence ID" value="XM_062799465.1"/>
</dbReference>
<dbReference type="GeneID" id="87836413"/>
<accession>A0AAE0LQE0</accession>
<dbReference type="EMBL" id="JAUEPN010000006">
    <property type="protein sequence ID" value="KAK3293435.1"/>
    <property type="molecule type" value="Genomic_DNA"/>
</dbReference>
<organism evidence="2 3">
    <name type="scientific">Chaetomium fimeti</name>
    <dbReference type="NCBI Taxonomy" id="1854472"/>
    <lineage>
        <taxon>Eukaryota</taxon>
        <taxon>Fungi</taxon>
        <taxon>Dikarya</taxon>
        <taxon>Ascomycota</taxon>
        <taxon>Pezizomycotina</taxon>
        <taxon>Sordariomycetes</taxon>
        <taxon>Sordariomycetidae</taxon>
        <taxon>Sordariales</taxon>
        <taxon>Chaetomiaceae</taxon>
        <taxon>Chaetomium</taxon>
    </lineage>
</organism>
<protein>
    <submittedName>
        <fullName evidence="2">Uncharacterized protein</fullName>
    </submittedName>
</protein>
<evidence type="ECO:0000256" key="1">
    <source>
        <dbReference type="SAM" id="MobiDB-lite"/>
    </source>
</evidence>
<evidence type="ECO:0000313" key="3">
    <source>
        <dbReference type="Proteomes" id="UP001278766"/>
    </source>
</evidence>
<reference evidence="2" key="1">
    <citation type="journal article" date="2023" name="Mol. Phylogenet. Evol.">
        <title>Genome-scale phylogeny and comparative genomics of the fungal order Sordariales.</title>
        <authorList>
            <person name="Hensen N."/>
            <person name="Bonometti L."/>
            <person name="Westerberg I."/>
            <person name="Brannstrom I.O."/>
            <person name="Guillou S."/>
            <person name="Cros-Aarteil S."/>
            <person name="Calhoun S."/>
            <person name="Haridas S."/>
            <person name="Kuo A."/>
            <person name="Mondo S."/>
            <person name="Pangilinan J."/>
            <person name="Riley R."/>
            <person name="LaButti K."/>
            <person name="Andreopoulos B."/>
            <person name="Lipzen A."/>
            <person name="Chen C."/>
            <person name="Yan M."/>
            <person name="Daum C."/>
            <person name="Ng V."/>
            <person name="Clum A."/>
            <person name="Steindorff A."/>
            <person name="Ohm R.A."/>
            <person name="Martin F."/>
            <person name="Silar P."/>
            <person name="Natvig D.O."/>
            <person name="Lalanne C."/>
            <person name="Gautier V."/>
            <person name="Ament-Velasquez S.L."/>
            <person name="Kruys A."/>
            <person name="Hutchinson M.I."/>
            <person name="Powell A.J."/>
            <person name="Barry K."/>
            <person name="Miller A.N."/>
            <person name="Grigoriev I.V."/>
            <person name="Debuchy R."/>
            <person name="Gladieux P."/>
            <person name="Hiltunen Thoren M."/>
            <person name="Johannesson H."/>
        </authorList>
    </citation>
    <scope>NUCLEOTIDE SEQUENCE</scope>
    <source>
        <strain evidence="2">CBS 168.71</strain>
    </source>
</reference>
<reference evidence="2" key="2">
    <citation type="submission" date="2023-06" db="EMBL/GenBank/DDBJ databases">
        <authorList>
            <consortium name="Lawrence Berkeley National Laboratory"/>
            <person name="Haridas S."/>
            <person name="Hensen N."/>
            <person name="Bonometti L."/>
            <person name="Westerberg I."/>
            <person name="Brannstrom I.O."/>
            <person name="Guillou S."/>
            <person name="Cros-Aarteil S."/>
            <person name="Calhoun S."/>
            <person name="Kuo A."/>
            <person name="Mondo S."/>
            <person name="Pangilinan J."/>
            <person name="Riley R."/>
            <person name="Labutti K."/>
            <person name="Andreopoulos B."/>
            <person name="Lipzen A."/>
            <person name="Chen C."/>
            <person name="Yanf M."/>
            <person name="Daum C."/>
            <person name="Ng V."/>
            <person name="Clum A."/>
            <person name="Steindorff A."/>
            <person name="Ohm R."/>
            <person name="Martin F."/>
            <person name="Silar P."/>
            <person name="Natvig D."/>
            <person name="Lalanne C."/>
            <person name="Gautier V."/>
            <person name="Ament-Velasquez S.L."/>
            <person name="Kruys A."/>
            <person name="Hutchinson M.I."/>
            <person name="Powell A.J."/>
            <person name="Barry K."/>
            <person name="Miller A.N."/>
            <person name="Grigoriev I.V."/>
            <person name="Debuchy R."/>
            <person name="Gladieux P."/>
            <person name="Thoren M.H."/>
            <person name="Johannesson H."/>
        </authorList>
    </citation>
    <scope>NUCLEOTIDE SEQUENCE</scope>
    <source>
        <strain evidence="2">CBS 168.71</strain>
    </source>
</reference>
<proteinExistence type="predicted"/>
<gene>
    <name evidence="2" type="ORF">B0H64DRAFT_212934</name>
</gene>
<sequence>MSSSSSVQEFVVHDDSAGVELPPSSRRYRMVAAMIPLALSLLETREARSSLARVATDIIEAREGMTGVSRRRRPPHIYQGSRDNMGDWVDAFLRSLRENFPSIHISRAVEGEAETWKFDWGRDMRDYVASDAGRLYLSAAIIDNMGNAQDQSPAVARDSYDLFKFQMVISIAHEMVHLLTGFITGTREPNTPPRITAEPYNNQHDVGEAGRYWESRFLGGFVEFWSEPSNPLRARQAGVPYLFEAGPKRHAVGQRVSMSYIDDFLRGRFTFPIRASSSAPLVIRRDLERDGRCETTDLRKSRAFRDAEQVNSPPPEQSTDPARRYRAINPDPRNGYPAAGGASRRYYYS</sequence>
<evidence type="ECO:0000313" key="2">
    <source>
        <dbReference type="EMBL" id="KAK3293435.1"/>
    </source>
</evidence>